<proteinExistence type="inferred from homology"/>
<evidence type="ECO:0000256" key="9">
    <source>
        <dbReference type="ARBA" id="ARBA00023204"/>
    </source>
</evidence>
<dbReference type="SMART" id="SM00525">
    <property type="entry name" value="FES"/>
    <property type="match status" value="1"/>
</dbReference>
<dbReference type="InterPro" id="IPR005759">
    <property type="entry name" value="Nth"/>
</dbReference>
<keyword evidence="6 12" id="KW-0408">Iron</keyword>
<evidence type="ECO:0000256" key="7">
    <source>
        <dbReference type="ARBA" id="ARBA00023014"/>
    </source>
</evidence>
<dbReference type="Pfam" id="PF00730">
    <property type="entry name" value="HhH-GPD"/>
    <property type="match status" value="1"/>
</dbReference>
<keyword evidence="15" id="KW-0255">Endonuclease</keyword>
<evidence type="ECO:0000256" key="11">
    <source>
        <dbReference type="ARBA" id="ARBA00023295"/>
    </source>
</evidence>
<dbReference type="Gene3D" id="1.10.340.30">
    <property type="entry name" value="Hypothetical protein, domain 2"/>
    <property type="match status" value="1"/>
</dbReference>
<keyword evidence="2 12" id="KW-0004">4Fe-4S</keyword>
<gene>
    <name evidence="12" type="primary">nth</name>
    <name evidence="15" type="ORF">OP8BY_0153</name>
</gene>
<keyword evidence="5 12" id="KW-0378">Hydrolase</keyword>
<evidence type="ECO:0000313" key="15">
    <source>
        <dbReference type="EMBL" id="RFT15505.1"/>
    </source>
</evidence>
<evidence type="ECO:0000256" key="3">
    <source>
        <dbReference type="ARBA" id="ARBA00022723"/>
    </source>
</evidence>
<organism evidence="15 16">
    <name type="scientific">Candidatus Saccharicenans subterraneus</name>
    <dbReference type="NCBI Taxonomy" id="2508984"/>
    <lineage>
        <taxon>Bacteria</taxon>
        <taxon>Candidatus Aminicenantota</taxon>
        <taxon>Candidatus Aminicenantia</taxon>
        <taxon>Candidatus Aminicenantales</taxon>
        <taxon>Candidatus Saccharicenantaceae</taxon>
        <taxon>Candidatus Saccharicenans</taxon>
    </lineage>
</organism>
<dbReference type="GO" id="GO:0140078">
    <property type="term" value="F:class I DNA-(apurinic or apyrimidinic site) endonuclease activity"/>
    <property type="evidence" value="ECO:0007669"/>
    <property type="project" value="UniProtKB-EC"/>
</dbReference>
<dbReference type="Gene3D" id="1.10.1670.10">
    <property type="entry name" value="Helix-hairpin-Helix base-excision DNA repair enzymes (C-terminal)"/>
    <property type="match status" value="1"/>
</dbReference>
<keyword evidence="15" id="KW-0540">Nuclease</keyword>
<keyword evidence="11 12" id="KW-0326">Glycosidase</keyword>
<dbReference type="GO" id="GO:0003677">
    <property type="term" value="F:DNA binding"/>
    <property type="evidence" value="ECO:0007669"/>
    <property type="project" value="UniProtKB-UniRule"/>
</dbReference>
<comment type="caution">
    <text evidence="15">The sequence shown here is derived from an EMBL/GenBank/DDBJ whole genome shotgun (WGS) entry which is preliminary data.</text>
</comment>
<name>A0A3E2BL72_9BACT</name>
<comment type="cofactor">
    <cofactor evidence="12">
        <name>[4Fe-4S] cluster</name>
        <dbReference type="ChEBI" id="CHEBI:49883"/>
    </cofactor>
    <text evidence="12">Binds 1 [4Fe-4S] cluster.</text>
</comment>
<dbReference type="CDD" id="cd00056">
    <property type="entry name" value="ENDO3c"/>
    <property type="match status" value="1"/>
</dbReference>
<feature type="binding site" evidence="12">
    <location>
        <position position="226"/>
    </location>
    <ligand>
        <name>[4Fe-4S] cluster</name>
        <dbReference type="ChEBI" id="CHEBI:49883"/>
    </ligand>
</feature>
<keyword evidence="3 12" id="KW-0479">Metal-binding</keyword>
<dbReference type="PROSITE" id="PS00764">
    <property type="entry name" value="ENDONUCLEASE_III_1"/>
    <property type="match status" value="1"/>
</dbReference>
<dbReference type="FunFam" id="1.10.340.30:FF:000001">
    <property type="entry name" value="Endonuclease III"/>
    <property type="match status" value="1"/>
</dbReference>
<dbReference type="PANTHER" id="PTHR10359:SF18">
    <property type="entry name" value="ENDONUCLEASE III"/>
    <property type="match status" value="1"/>
</dbReference>
<dbReference type="Proteomes" id="UP000257323">
    <property type="component" value="Unassembled WGS sequence"/>
</dbReference>
<dbReference type="Pfam" id="PF00633">
    <property type="entry name" value="HHH"/>
    <property type="match status" value="1"/>
</dbReference>
<dbReference type="GO" id="GO:0051539">
    <property type="term" value="F:4 iron, 4 sulfur cluster binding"/>
    <property type="evidence" value="ECO:0007669"/>
    <property type="project" value="UniProtKB-UniRule"/>
</dbReference>
<evidence type="ECO:0000256" key="2">
    <source>
        <dbReference type="ARBA" id="ARBA00022485"/>
    </source>
</evidence>
<reference evidence="15 16" key="1">
    <citation type="submission" date="2018-08" db="EMBL/GenBank/DDBJ databases">
        <title>Genome analysis of the thermophilic bacterium of the candidate phylum Aminicenantes from deep subsurface aquifer revealed its physiology and ecological role.</title>
        <authorList>
            <person name="Kadnikov V.V."/>
            <person name="Mardanov A.V."/>
            <person name="Beletsky A.V."/>
            <person name="Karnachuk O.V."/>
            <person name="Ravin N.V."/>
        </authorList>
    </citation>
    <scope>NUCLEOTIDE SEQUENCE [LARGE SCALE GENOMIC DNA]</scope>
    <source>
        <strain evidence="15">BY38</strain>
    </source>
</reference>
<keyword evidence="9 12" id="KW-0234">DNA repair</keyword>
<dbReference type="EC" id="4.2.99.18" evidence="12"/>
<comment type="catalytic activity">
    <reaction evidence="12">
        <text>2'-deoxyribonucleotide-(2'-deoxyribose 5'-phosphate)-2'-deoxyribonucleotide-DNA = a 3'-end 2'-deoxyribonucleotide-(2,3-dehydro-2,3-deoxyribose 5'-phosphate)-DNA + a 5'-end 5'-phospho-2'-deoxyribonucleoside-DNA + H(+)</text>
        <dbReference type="Rhea" id="RHEA:66592"/>
        <dbReference type="Rhea" id="RHEA-COMP:13180"/>
        <dbReference type="Rhea" id="RHEA-COMP:16897"/>
        <dbReference type="Rhea" id="RHEA-COMP:17067"/>
        <dbReference type="ChEBI" id="CHEBI:15378"/>
        <dbReference type="ChEBI" id="CHEBI:136412"/>
        <dbReference type="ChEBI" id="CHEBI:157695"/>
        <dbReference type="ChEBI" id="CHEBI:167181"/>
        <dbReference type="EC" id="4.2.99.18"/>
    </reaction>
</comment>
<keyword evidence="7 12" id="KW-0411">Iron-sulfur</keyword>
<keyword evidence="8 12" id="KW-0238">DNA-binding</keyword>
<feature type="binding site" evidence="12">
    <location>
        <position position="219"/>
    </location>
    <ligand>
        <name>[4Fe-4S] cluster</name>
        <dbReference type="ChEBI" id="CHEBI:49883"/>
    </ligand>
</feature>
<comment type="function">
    <text evidence="12">DNA repair enzyme that has both DNA N-glycosylase activity and AP-lyase activity. The DNA N-glycosylase activity releases various damaged pyrimidines from DNA by cleaving the N-glycosidic bond, leaving an AP (apurinic/apyrimidinic) site. The AP-lyase activity cleaves the phosphodiester bond 3' to the AP site by a beta-elimination, leaving a 3'-terminal unsaturated sugar and a product with a terminal 5'-phosphate.</text>
</comment>
<keyword evidence="10 12" id="KW-0456">Lyase</keyword>
<dbReference type="InterPro" id="IPR023170">
    <property type="entry name" value="HhH_base_excis_C"/>
</dbReference>
<dbReference type="SMART" id="SM00478">
    <property type="entry name" value="ENDO3c"/>
    <property type="match status" value="1"/>
</dbReference>
<dbReference type="NCBIfam" id="TIGR01083">
    <property type="entry name" value="nth"/>
    <property type="match status" value="1"/>
</dbReference>
<dbReference type="InterPro" id="IPR003265">
    <property type="entry name" value="HhH-GPD_domain"/>
</dbReference>
<evidence type="ECO:0000256" key="10">
    <source>
        <dbReference type="ARBA" id="ARBA00023239"/>
    </source>
</evidence>
<feature type="domain" description="HhH-GPD" evidence="14">
    <location>
        <begin position="69"/>
        <end position="217"/>
    </location>
</feature>
<evidence type="ECO:0000256" key="1">
    <source>
        <dbReference type="ARBA" id="ARBA00008343"/>
    </source>
</evidence>
<dbReference type="GO" id="GO:0006285">
    <property type="term" value="P:base-excision repair, AP site formation"/>
    <property type="evidence" value="ECO:0007669"/>
    <property type="project" value="TreeGrafter"/>
</dbReference>
<evidence type="ECO:0000256" key="4">
    <source>
        <dbReference type="ARBA" id="ARBA00022763"/>
    </source>
</evidence>
<evidence type="ECO:0000256" key="6">
    <source>
        <dbReference type="ARBA" id="ARBA00023004"/>
    </source>
</evidence>
<dbReference type="GO" id="GO:0019104">
    <property type="term" value="F:DNA N-glycosylase activity"/>
    <property type="evidence" value="ECO:0007669"/>
    <property type="project" value="UniProtKB-UniRule"/>
</dbReference>
<dbReference type="PANTHER" id="PTHR10359">
    <property type="entry name" value="A/G-SPECIFIC ADENINE GLYCOSYLASE/ENDONUCLEASE III"/>
    <property type="match status" value="1"/>
</dbReference>
<dbReference type="HAMAP" id="MF_00942">
    <property type="entry name" value="Nth"/>
    <property type="match status" value="1"/>
</dbReference>
<keyword evidence="4 12" id="KW-0227">DNA damage</keyword>
<feature type="compositionally biased region" description="Basic and acidic residues" evidence="13">
    <location>
        <begin position="1"/>
        <end position="14"/>
    </location>
</feature>
<dbReference type="FunFam" id="1.10.1670.10:FF:000001">
    <property type="entry name" value="Endonuclease III"/>
    <property type="match status" value="1"/>
</dbReference>
<evidence type="ECO:0000256" key="5">
    <source>
        <dbReference type="ARBA" id="ARBA00022801"/>
    </source>
</evidence>
<dbReference type="PIRSF" id="PIRSF001435">
    <property type="entry name" value="Nth"/>
    <property type="match status" value="1"/>
</dbReference>
<sequence>MVQGKKERVKEKSKQARKRLSSAGAVPGDLEERKKRIKEIIKILRKEYPQPKTALNYRTPFELLVATILAAQCTDERVNKVTPGLFQKYPTVEAMARARQEELENDIRSTGFFRNKARNIIGLANKLVSEYGGKVPDTMEELVKLPGVARKTANIVLSSAFRKAEGIAVDTHVRRLSERLGLSRQSDPDKIERDLMEIVPREDWLDFNFLLVDHGRKVCQARKPLCPQCVIKHLCPSFEKFSRLFSGRK</sequence>
<feature type="binding site" evidence="12">
    <location>
        <position position="229"/>
    </location>
    <ligand>
        <name>[4Fe-4S] cluster</name>
        <dbReference type="ChEBI" id="CHEBI:49883"/>
    </ligand>
</feature>
<evidence type="ECO:0000313" key="16">
    <source>
        <dbReference type="Proteomes" id="UP000257323"/>
    </source>
</evidence>
<evidence type="ECO:0000256" key="13">
    <source>
        <dbReference type="SAM" id="MobiDB-lite"/>
    </source>
</evidence>
<dbReference type="GO" id="GO:0046872">
    <property type="term" value="F:metal ion binding"/>
    <property type="evidence" value="ECO:0007669"/>
    <property type="project" value="UniProtKB-KW"/>
</dbReference>
<evidence type="ECO:0000256" key="12">
    <source>
        <dbReference type="HAMAP-Rule" id="MF_00942"/>
    </source>
</evidence>
<evidence type="ECO:0000256" key="8">
    <source>
        <dbReference type="ARBA" id="ARBA00023125"/>
    </source>
</evidence>
<dbReference type="SUPFAM" id="SSF48150">
    <property type="entry name" value="DNA-glycosylase"/>
    <property type="match status" value="1"/>
</dbReference>
<dbReference type="InterPro" id="IPR000445">
    <property type="entry name" value="HhH_motif"/>
</dbReference>
<dbReference type="EMBL" id="QUAH01000008">
    <property type="protein sequence ID" value="RFT15505.1"/>
    <property type="molecule type" value="Genomic_DNA"/>
</dbReference>
<accession>A0A3E2BL72</accession>
<evidence type="ECO:0000259" key="14">
    <source>
        <dbReference type="SMART" id="SM00478"/>
    </source>
</evidence>
<dbReference type="AlphaFoldDB" id="A0A3E2BL72"/>
<feature type="binding site" evidence="12">
    <location>
        <position position="235"/>
    </location>
    <ligand>
        <name>[4Fe-4S] cluster</name>
        <dbReference type="ChEBI" id="CHEBI:49883"/>
    </ligand>
</feature>
<dbReference type="InterPro" id="IPR004035">
    <property type="entry name" value="Endouclease-III_FeS-bd_BS"/>
</dbReference>
<dbReference type="InterPro" id="IPR003651">
    <property type="entry name" value="Endonuclease3_FeS-loop_motif"/>
</dbReference>
<dbReference type="InterPro" id="IPR011257">
    <property type="entry name" value="DNA_glycosylase"/>
</dbReference>
<comment type="similarity">
    <text evidence="1 12">Belongs to the Nth/MutY family.</text>
</comment>
<feature type="region of interest" description="Disordered" evidence="13">
    <location>
        <begin position="1"/>
        <end position="28"/>
    </location>
</feature>
<protein>
    <recommendedName>
        <fullName evidence="12">Endonuclease III</fullName>
        <ecNumber evidence="12">4.2.99.18</ecNumber>
    </recommendedName>
    <alternativeName>
        <fullName evidence="12">DNA-(apurinic or apyrimidinic site) lyase</fullName>
    </alternativeName>
</protein>